<dbReference type="OrthoDB" id="5421770at2759"/>
<dbReference type="Proteomes" id="UP000248349">
    <property type="component" value="Unassembled WGS sequence"/>
</dbReference>
<proteinExistence type="predicted"/>
<evidence type="ECO:0000313" key="2">
    <source>
        <dbReference type="EMBL" id="PYH49938.1"/>
    </source>
</evidence>
<evidence type="ECO:0000313" key="3">
    <source>
        <dbReference type="Proteomes" id="UP000248349"/>
    </source>
</evidence>
<organism evidence="2 3">
    <name type="scientific">Aspergillus saccharolyticus JOP 1030-1</name>
    <dbReference type="NCBI Taxonomy" id="1450539"/>
    <lineage>
        <taxon>Eukaryota</taxon>
        <taxon>Fungi</taxon>
        <taxon>Dikarya</taxon>
        <taxon>Ascomycota</taxon>
        <taxon>Pezizomycotina</taxon>
        <taxon>Eurotiomycetes</taxon>
        <taxon>Eurotiomycetidae</taxon>
        <taxon>Eurotiales</taxon>
        <taxon>Aspergillaceae</taxon>
        <taxon>Aspergillus</taxon>
        <taxon>Aspergillus subgen. Circumdati</taxon>
    </lineage>
</organism>
<feature type="compositionally biased region" description="Basic residues" evidence="1">
    <location>
        <begin position="99"/>
        <end position="117"/>
    </location>
</feature>
<keyword evidence="3" id="KW-1185">Reference proteome</keyword>
<dbReference type="RefSeq" id="XP_025435920.1">
    <property type="nucleotide sequence ID" value="XM_025578483.1"/>
</dbReference>
<name>A0A319AEL5_9EURO</name>
<feature type="compositionally biased region" description="Polar residues" evidence="1">
    <location>
        <begin position="71"/>
        <end position="81"/>
    </location>
</feature>
<dbReference type="GeneID" id="37079712"/>
<evidence type="ECO:0000256" key="1">
    <source>
        <dbReference type="SAM" id="MobiDB-lite"/>
    </source>
</evidence>
<dbReference type="EMBL" id="KZ821218">
    <property type="protein sequence ID" value="PYH49938.1"/>
    <property type="molecule type" value="Genomic_DNA"/>
</dbReference>
<feature type="region of interest" description="Disordered" evidence="1">
    <location>
        <begin position="68"/>
        <end position="179"/>
    </location>
</feature>
<reference evidence="2 3" key="1">
    <citation type="submission" date="2016-12" db="EMBL/GenBank/DDBJ databases">
        <title>The genomes of Aspergillus section Nigri reveals drivers in fungal speciation.</title>
        <authorList>
            <consortium name="DOE Joint Genome Institute"/>
            <person name="Vesth T.C."/>
            <person name="Nybo J."/>
            <person name="Theobald S."/>
            <person name="Brandl J."/>
            <person name="Frisvad J.C."/>
            <person name="Nielsen K.F."/>
            <person name="Lyhne E.K."/>
            <person name="Kogle M.E."/>
            <person name="Kuo A."/>
            <person name="Riley R."/>
            <person name="Clum A."/>
            <person name="Nolan M."/>
            <person name="Lipzen A."/>
            <person name="Salamov A."/>
            <person name="Henrissat B."/>
            <person name="Wiebenga A."/>
            <person name="De Vries R.P."/>
            <person name="Grigoriev I.V."/>
            <person name="Mortensen U.H."/>
            <person name="Andersen M.R."/>
            <person name="Baker S.E."/>
        </authorList>
    </citation>
    <scope>NUCLEOTIDE SEQUENCE [LARGE SCALE GENOMIC DNA]</scope>
    <source>
        <strain evidence="2 3">JOP 1030-1</strain>
    </source>
</reference>
<sequence length="179" mass="19181">MAGAKTKSDDDIPQADAQFIVRCLMNMTSERQVDLNGVAAALGHTNVQSTANRFRTLRKRYGFELEATHVGSPSKTDNASAGDTGGQDVQVAPEIATPTKRKASVKGNPRKKAKAKAKPASTDELNHVDEAEIESELDPKVNTKSRKKGAAARTKPADKGEAMVAPEEKDETVPNNEVI</sequence>
<protein>
    <submittedName>
        <fullName evidence="2">Uncharacterized protein</fullName>
    </submittedName>
</protein>
<gene>
    <name evidence="2" type="ORF">BP01DRAFT_396628</name>
</gene>
<accession>A0A319AEL5</accession>
<dbReference type="AlphaFoldDB" id="A0A319AEL5"/>